<dbReference type="EMBL" id="CYRY02007468">
    <property type="protein sequence ID" value="VCW76503.1"/>
    <property type="molecule type" value="Genomic_DNA"/>
</dbReference>
<dbReference type="AlphaFoldDB" id="A0A9X9PXP6"/>
<comment type="caution">
    <text evidence="1">The sequence shown here is derived from an EMBL/GenBank/DDBJ whole genome shotgun (WGS) entry which is preliminary data.</text>
</comment>
<keyword evidence="2" id="KW-1185">Reference proteome</keyword>
<organism evidence="1 2">
    <name type="scientific">Gulo gulo</name>
    <name type="common">Wolverine</name>
    <name type="synonym">Gluton</name>
    <dbReference type="NCBI Taxonomy" id="48420"/>
    <lineage>
        <taxon>Eukaryota</taxon>
        <taxon>Metazoa</taxon>
        <taxon>Chordata</taxon>
        <taxon>Craniata</taxon>
        <taxon>Vertebrata</taxon>
        <taxon>Euteleostomi</taxon>
        <taxon>Mammalia</taxon>
        <taxon>Eutheria</taxon>
        <taxon>Laurasiatheria</taxon>
        <taxon>Carnivora</taxon>
        <taxon>Caniformia</taxon>
        <taxon>Musteloidea</taxon>
        <taxon>Mustelidae</taxon>
        <taxon>Guloninae</taxon>
        <taxon>Gulo</taxon>
    </lineage>
</organism>
<proteinExistence type="predicted"/>
<protein>
    <submittedName>
        <fullName evidence="1">Uncharacterized protein</fullName>
    </submittedName>
</protein>
<name>A0A9X9PXP6_GULGU</name>
<evidence type="ECO:0000313" key="2">
    <source>
        <dbReference type="Proteomes" id="UP000269945"/>
    </source>
</evidence>
<reference evidence="1 2" key="1">
    <citation type="submission" date="2018-10" db="EMBL/GenBank/DDBJ databases">
        <authorList>
            <person name="Ekblom R."/>
            <person name="Jareborg N."/>
        </authorList>
    </citation>
    <scope>NUCLEOTIDE SEQUENCE [LARGE SCALE GENOMIC DNA]</scope>
    <source>
        <tissue evidence="1">Muscle</tissue>
    </source>
</reference>
<dbReference type="Proteomes" id="UP000269945">
    <property type="component" value="Unassembled WGS sequence"/>
</dbReference>
<accession>A0A9X9PXP6</accession>
<sequence>MVGTGSLGAGELYALGHEQHGDLLLLPKMHNAYKNLTAKVLASWPSTWPSSLCSMWTCSCSWTGCWPSCTCVTLCIAATSMEAAFQAKSIATTSYHMCWGLAMYSQPT</sequence>
<evidence type="ECO:0000313" key="1">
    <source>
        <dbReference type="EMBL" id="VCW76503.1"/>
    </source>
</evidence>
<gene>
    <name evidence="1" type="ORF">BN2614_LOCUS1</name>
</gene>